<name>A0A7J6NBX4_PEROL</name>
<proteinExistence type="inferred from homology"/>
<keyword evidence="6 13" id="KW-0812">Transmembrane</keyword>
<dbReference type="PANTHER" id="PTHR23063:SF52">
    <property type="entry name" value="LYSOPHOSPHATIDYLCHOLINE ACYLTRANSFERASE"/>
    <property type="match status" value="1"/>
</dbReference>
<evidence type="ECO:0000256" key="1">
    <source>
        <dbReference type="ARBA" id="ARBA00004370"/>
    </source>
</evidence>
<feature type="domain" description="Phospholipid/glycerol acyltransferase" evidence="14">
    <location>
        <begin position="113"/>
        <end position="224"/>
    </location>
</feature>
<reference evidence="15 16" key="1">
    <citation type="submission" date="2020-04" db="EMBL/GenBank/DDBJ databases">
        <title>Perkinsus olseni comparative genomics.</title>
        <authorList>
            <person name="Bogema D.R."/>
        </authorList>
    </citation>
    <scope>NUCLEOTIDE SEQUENCE [LARGE SCALE GENOMIC DNA]</scope>
    <source>
        <strain evidence="15">ATCC PRA-205</strain>
    </source>
</reference>
<evidence type="ECO:0000256" key="3">
    <source>
        <dbReference type="ARBA" id="ARBA00008655"/>
    </source>
</evidence>
<keyword evidence="8" id="KW-0443">Lipid metabolism</keyword>
<dbReference type="AlphaFoldDB" id="A0A7J6NBX4"/>
<dbReference type="Pfam" id="PF01553">
    <property type="entry name" value="Acyltransferase"/>
    <property type="match status" value="1"/>
</dbReference>
<keyword evidence="5 15" id="KW-0808">Transferase</keyword>
<evidence type="ECO:0000313" key="15">
    <source>
        <dbReference type="EMBL" id="KAF4681388.1"/>
    </source>
</evidence>
<evidence type="ECO:0000256" key="9">
    <source>
        <dbReference type="ARBA" id="ARBA00023136"/>
    </source>
</evidence>
<dbReference type="GO" id="GO:0008654">
    <property type="term" value="P:phospholipid biosynthetic process"/>
    <property type="evidence" value="ECO:0007669"/>
    <property type="project" value="UniProtKB-KW"/>
</dbReference>
<evidence type="ECO:0000256" key="6">
    <source>
        <dbReference type="ARBA" id="ARBA00022692"/>
    </source>
</evidence>
<keyword evidence="4" id="KW-0444">Lipid biosynthesis</keyword>
<evidence type="ECO:0000256" key="10">
    <source>
        <dbReference type="ARBA" id="ARBA00023209"/>
    </source>
</evidence>
<dbReference type="InterPro" id="IPR045252">
    <property type="entry name" value="LPCAT1-like"/>
</dbReference>
<gene>
    <name evidence="15" type="primary">LPCAT2_18</name>
    <name evidence="15" type="ORF">FOZ62_024361</name>
</gene>
<evidence type="ECO:0000313" key="16">
    <source>
        <dbReference type="Proteomes" id="UP000574390"/>
    </source>
</evidence>
<evidence type="ECO:0000256" key="13">
    <source>
        <dbReference type="SAM" id="Phobius"/>
    </source>
</evidence>
<evidence type="ECO:0000256" key="11">
    <source>
        <dbReference type="ARBA" id="ARBA00023264"/>
    </source>
</evidence>
<keyword evidence="7 13" id="KW-1133">Transmembrane helix</keyword>
<organism evidence="15 16">
    <name type="scientific">Perkinsus olseni</name>
    <name type="common">Perkinsus atlanticus</name>
    <dbReference type="NCBI Taxonomy" id="32597"/>
    <lineage>
        <taxon>Eukaryota</taxon>
        <taxon>Sar</taxon>
        <taxon>Alveolata</taxon>
        <taxon>Perkinsozoa</taxon>
        <taxon>Perkinsea</taxon>
        <taxon>Perkinsida</taxon>
        <taxon>Perkinsidae</taxon>
        <taxon>Perkinsus</taxon>
    </lineage>
</organism>
<dbReference type="SMART" id="SM00563">
    <property type="entry name" value="PlsC"/>
    <property type="match status" value="1"/>
</dbReference>
<evidence type="ECO:0000256" key="5">
    <source>
        <dbReference type="ARBA" id="ARBA00022679"/>
    </source>
</evidence>
<dbReference type="PANTHER" id="PTHR23063">
    <property type="entry name" value="PHOSPHOLIPID ACYLTRANSFERASE"/>
    <property type="match status" value="1"/>
</dbReference>
<dbReference type="GO" id="GO:0008374">
    <property type="term" value="F:O-acyltransferase activity"/>
    <property type="evidence" value="ECO:0007669"/>
    <property type="project" value="InterPro"/>
</dbReference>
<dbReference type="EMBL" id="JABANM010037640">
    <property type="protein sequence ID" value="KAF4681388.1"/>
    <property type="molecule type" value="Genomic_DNA"/>
</dbReference>
<sequence>MPESSKPPLTKADVPEVLRKAEPFLRYPMSRFYFVRSVVLGVVLVPIRLFLFATSMLIAGLVFYVGHFTHSDVLAFGAMRFWGKFAVFCLGVIPELSADPAAPKPEELTNKSHVIVADHISFVEVLYLLSVYLPAFVGKFPLKKAPLIGDCMRYLDCIFVNRLVGKKSTPTTELLKAHVVNPEDLRPLLLFPEGTTSNGTGLITFHTGAFCLGKTVLPVAVWYPDFVRGQMFDPHWSYGSIITFVIGMMAQPYTKMHVHVMAPVAPKQGENPQDFSQRVRQLLGKEIGIPLVDGDYKDKVRLKRLVAAGLLRSREMMTRPPMVLARRLSSTPTAPATVSPHILELDTSQHQFAHRFSNIVSSRKSVKATSTQQRLADNAHMLRLVVQRPDGIADATIDKLIRETVKLLNSSPSSSTDILHLAWILCALRRPAELTALSSLALNTLTDPEFVVYFIRYLREANPRFDADHPFSTISRFLAAATGEADTLSDSTVQILVEEFVRSVPDGQDSCGACSALADRLVSKVSSRMDTLDPSTLACLAALTEATGINAPQVVDKAMRVDLTSLPEGTLVAVNKAVFRSGYKGGKLICESALVALPGMTFVAATLYRVQRFYTDMKYYDPLAANSSAELAVKRVKSREFIRNPAEFVYITKFIWVLSTHHYDH</sequence>
<comment type="subcellular location">
    <subcellularLocation>
        <location evidence="1">Membrane</location>
    </subcellularLocation>
</comment>
<evidence type="ECO:0000256" key="7">
    <source>
        <dbReference type="ARBA" id="ARBA00022989"/>
    </source>
</evidence>
<dbReference type="CDD" id="cd07991">
    <property type="entry name" value="LPLAT_LPCAT1-like"/>
    <property type="match status" value="1"/>
</dbReference>
<comment type="pathway">
    <text evidence="2">Lipid metabolism.</text>
</comment>
<protein>
    <submittedName>
        <fullName evidence="15">Lysophosphatidylcholine acyltransferase 2</fullName>
    </submittedName>
</protein>
<evidence type="ECO:0000256" key="2">
    <source>
        <dbReference type="ARBA" id="ARBA00005189"/>
    </source>
</evidence>
<feature type="transmembrane region" description="Helical" evidence="13">
    <location>
        <begin position="33"/>
        <end position="66"/>
    </location>
</feature>
<dbReference type="SUPFAM" id="SSF69593">
    <property type="entry name" value="Glycerol-3-phosphate (1)-acyltransferase"/>
    <property type="match status" value="1"/>
</dbReference>
<keyword evidence="12 15" id="KW-0012">Acyltransferase</keyword>
<accession>A0A7J6NBX4</accession>
<keyword evidence="11" id="KW-1208">Phospholipid metabolism</keyword>
<evidence type="ECO:0000256" key="4">
    <source>
        <dbReference type="ARBA" id="ARBA00022516"/>
    </source>
</evidence>
<dbReference type="GO" id="GO:0016020">
    <property type="term" value="C:membrane"/>
    <property type="evidence" value="ECO:0007669"/>
    <property type="project" value="UniProtKB-SubCell"/>
</dbReference>
<comment type="similarity">
    <text evidence="3">Belongs to the 1-acyl-sn-glycerol-3-phosphate acyltransferase family.</text>
</comment>
<keyword evidence="9 13" id="KW-0472">Membrane</keyword>
<keyword evidence="10" id="KW-0594">Phospholipid biosynthesis</keyword>
<dbReference type="Proteomes" id="UP000574390">
    <property type="component" value="Unassembled WGS sequence"/>
</dbReference>
<dbReference type="InterPro" id="IPR002123">
    <property type="entry name" value="Plipid/glycerol_acylTrfase"/>
</dbReference>
<evidence type="ECO:0000256" key="12">
    <source>
        <dbReference type="ARBA" id="ARBA00023315"/>
    </source>
</evidence>
<evidence type="ECO:0000259" key="14">
    <source>
        <dbReference type="SMART" id="SM00563"/>
    </source>
</evidence>
<comment type="caution">
    <text evidence="15">The sequence shown here is derived from an EMBL/GenBank/DDBJ whole genome shotgun (WGS) entry which is preliminary data.</text>
</comment>
<evidence type="ECO:0000256" key="8">
    <source>
        <dbReference type="ARBA" id="ARBA00023098"/>
    </source>
</evidence>